<keyword evidence="2" id="KW-1185">Reference proteome</keyword>
<gene>
    <name evidence="1" type="ORF">K443DRAFT_9044</name>
</gene>
<accession>A0A0C9WMY4</accession>
<proteinExistence type="predicted"/>
<reference evidence="2" key="2">
    <citation type="submission" date="2015-01" db="EMBL/GenBank/DDBJ databases">
        <title>Evolutionary Origins and Diversification of the Mycorrhizal Mutualists.</title>
        <authorList>
            <consortium name="DOE Joint Genome Institute"/>
            <consortium name="Mycorrhizal Genomics Consortium"/>
            <person name="Kohler A."/>
            <person name="Kuo A."/>
            <person name="Nagy L.G."/>
            <person name="Floudas D."/>
            <person name="Copeland A."/>
            <person name="Barry K.W."/>
            <person name="Cichocki N."/>
            <person name="Veneault-Fourrey C."/>
            <person name="LaButti K."/>
            <person name="Lindquist E.A."/>
            <person name="Lipzen A."/>
            <person name="Lundell T."/>
            <person name="Morin E."/>
            <person name="Murat C."/>
            <person name="Riley R."/>
            <person name="Ohm R."/>
            <person name="Sun H."/>
            <person name="Tunlid A."/>
            <person name="Henrissat B."/>
            <person name="Grigoriev I.V."/>
            <person name="Hibbett D.S."/>
            <person name="Martin F."/>
        </authorList>
    </citation>
    <scope>NUCLEOTIDE SEQUENCE [LARGE SCALE GENOMIC DNA]</scope>
    <source>
        <strain evidence="2">LaAM-08-1</strain>
    </source>
</reference>
<dbReference type="HOGENOM" id="CLU_2298327_0_0_1"/>
<name>A0A0C9WMY4_9AGAR</name>
<dbReference type="AlphaFoldDB" id="A0A0C9WMY4"/>
<organism evidence="1 2">
    <name type="scientific">Laccaria amethystina LaAM-08-1</name>
    <dbReference type="NCBI Taxonomy" id="1095629"/>
    <lineage>
        <taxon>Eukaryota</taxon>
        <taxon>Fungi</taxon>
        <taxon>Dikarya</taxon>
        <taxon>Basidiomycota</taxon>
        <taxon>Agaricomycotina</taxon>
        <taxon>Agaricomycetes</taxon>
        <taxon>Agaricomycetidae</taxon>
        <taxon>Agaricales</taxon>
        <taxon>Agaricineae</taxon>
        <taxon>Hydnangiaceae</taxon>
        <taxon>Laccaria</taxon>
    </lineage>
</organism>
<evidence type="ECO:0000313" key="2">
    <source>
        <dbReference type="Proteomes" id="UP000054477"/>
    </source>
</evidence>
<dbReference type="Proteomes" id="UP000054477">
    <property type="component" value="Unassembled WGS sequence"/>
</dbReference>
<dbReference type="EMBL" id="KN838665">
    <property type="protein sequence ID" value="KIJ98619.1"/>
    <property type="molecule type" value="Genomic_DNA"/>
</dbReference>
<sequence length="112" mass="12657">MSCDHVEFDSFPPLFLPTVLPSHHLAPIIPLHIRIHTQDVLALESHKIINVKLVRRIHFSQDTSQAAARYAAHAIMGKHANITGLIELHQTPPLSKDDYPCCRFFPSGRHSH</sequence>
<reference evidence="1 2" key="1">
    <citation type="submission" date="2014-04" db="EMBL/GenBank/DDBJ databases">
        <authorList>
            <consortium name="DOE Joint Genome Institute"/>
            <person name="Kuo A."/>
            <person name="Kohler A."/>
            <person name="Nagy L.G."/>
            <person name="Floudas D."/>
            <person name="Copeland A."/>
            <person name="Barry K.W."/>
            <person name="Cichocki N."/>
            <person name="Veneault-Fourrey C."/>
            <person name="LaButti K."/>
            <person name="Lindquist E.A."/>
            <person name="Lipzen A."/>
            <person name="Lundell T."/>
            <person name="Morin E."/>
            <person name="Murat C."/>
            <person name="Sun H."/>
            <person name="Tunlid A."/>
            <person name="Henrissat B."/>
            <person name="Grigoriev I.V."/>
            <person name="Hibbett D.S."/>
            <person name="Martin F."/>
            <person name="Nordberg H.P."/>
            <person name="Cantor M.N."/>
            <person name="Hua S.X."/>
        </authorList>
    </citation>
    <scope>NUCLEOTIDE SEQUENCE [LARGE SCALE GENOMIC DNA]</scope>
    <source>
        <strain evidence="1 2">LaAM-08-1</strain>
    </source>
</reference>
<protein>
    <submittedName>
        <fullName evidence="1">Uncharacterized protein</fullName>
    </submittedName>
</protein>
<evidence type="ECO:0000313" key="1">
    <source>
        <dbReference type="EMBL" id="KIJ98619.1"/>
    </source>
</evidence>